<keyword evidence="3" id="KW-1185">Reference proteome</keyword>
<feature type="compositionally biased region" description="Basic and acidic residues" evidence="1">
    <location>
        <begin position="23"/>
        <end position="40"/>
    </location>
</feature>
<comment type="caution">
    <text evidence="2">The sequence shown here is derived from an EMBL/GenBank/DDBJ whole genome shotgun (WGS) entry which is preliminary data.</text>
</comment>
<gene>
    <name evidence="2" type="ORF">FHR24_002499</name>
</gene>
<dbReference type="Proteomes" id="UP000745859">
    <property type="component" value="Unassembled WGS sequence"/>
</dbReference>
<evidence type="ECO:0008006" key="4">
    <source>
        <dbReference type="Google" id="ProtNLM"/>
    </source>
</evidence>
<sequence length="58" mass="6681">MKYIAPVLLVKYVQKKTGQQYTEEPKTKEGTTTIDKKPQEKNIVGDNVGEYVDYEEVD</sequence>
<organism evidence="2 3">
    <name type="scientific">Wenyingzhuangia heitensis</name>
    <dbReference type="NCBI Taxonomy" id="1487859"/>
    <lineage>
        <taxon>Bacteria</taxon>
        <taxon>Pseudomonadati</taxon>
        <taxon>Bacteroidota</taxon>
        <taxon>Flavobacteriia</taxon>
        <taxon>Flavobacteriales</taxon>
        <taxon>Flavobacteriaceae</taxon>
        <taxon>Wenyingzhuangia</taxon>
    </lineage>
</organism>
<feature type="region of interest" description="Disordered" evidence="1">
    <location>
        <begin position="21"/>
        <end position="42"/>
    </location>
</feature>
<dbReference type="EMBL" id="JAASQL010000004">
    <property type="protein sequence ID" value="NIJ46021.1"/>
    <property type="molecule type" value="Genomic_DNA"/>
</dbReference>
<accession>A0ABX0UFQ8</accession>
<evidence type="ECO:0000313" key="3">
    <source>
        <dbReference type="Proteomes" id="UP000745859"/>
    </source>
</evidence>
<evidence type="ECO:0000256" key="1">
    <source>
        <dbReference type="SAM" id="MobiDB-lite"/>
    </source>
</evidence>
<protein>
    <recommendedName>
        <fullName evidence="4">DUF4834 domain-containing protein</fullName>
    </recommendedName>
</protein>
<name>A0ABX0UFQ8_9FLAO</name>
<dbReference type="RefSeq" id="WP_243846552.1">
    <property type="nucleotide sequence ID" value="NZ_JAASQL010000004.1"/>
</dbReference>
<evidence type="ECO:0000313" key="2">
    <source>
        <dbReference type="EMBL" id="NIJ46021.1"/>
    </source>
</evidence>
<proteinExistence type="predicted"/>
<reference evidence="2 3" key="1">
    <citation type="submission" date="2020-03" db="EMBL/GenBank/DDBJ databases">
        <title>Genomic Encyclopedia of Type Strains, Phase IV (KMG-IV): sequencing the most valuable type-strain genomes for metagenomic binning, comparative biology and taxonomic classification.</title>
        <authorList>
            <person name="Goeker M."/>
        </authorList>
    </citation>
    <scope>NUCLEOTIDE SEQUENCE [LARGE SCALE GENOMIC DNA]</scope>
    <source>
        <strain evidence="2 3">DSM 101599</strain>
    </source>
</reference>